<dbReference type="STRING" id="665467.SAMN02982931_02517"/>
<dbReference type="Pfam" id="PF06568">
    <property type="entry name" value="YjiS-like"/>
    <property type="match status" value="1"/>
</dbReference>
<name>A0A1G6CML6_9HYPH</name>
<evidence type="ECO:0000313" key="2">
    <source>
        <dbReference type="EMBL" id="SDB34126.1"/>
    </source>
</evidence>
<gene>
    <name evidence="2" type="ORF">SAMN02982931_02517</name>
</gene>
<dbReference type="RefSeq" id="WP_090876807.1">
    <property type="nucleotide sequence ID" value="NZ_FMXQ01000005.1"/>
</dbReference>
<sequence length="53" mass="6203">MSRFSNYFAGFSERFKAARFNQVLNQMSDRQLADLGVTRADIPRHAREMAHRT</sequence>
<protein>
    <recommendedName>
        <fullName evidence="1">YjiS-like domain-containing protein</fullName>
    </recommendedName>
</protein>
<dbReference type="EMBL" id="FMXQ01000005">
    <property type="protein sequence ID" value="SDB34126.1"/>
    <property type="molecule type" value="Genomic_DNA"/>
</dbReference>
<evidence type="ECO:0000259" key="1">
    <source>
        <dbReference type="Pfam" id="PF06568"/>
    </source>
</evidence>
<proteinExistence type="predicted"/>
<dbReference type="OrthoDB" id="8244198at2"/>
<accession>A0A1G6CML6</accession>
<dbReference type="AlphaFoldDB" id="A0A1G6CML6"/>
<dbReference type="Proteomes" id="UP000199071">
    <property type="component" value="Unassembled WGS sequence"/>
</dbReference>
<organism evidence="2 3">
    <name type="scientific">Bauldia litoralis</name>
    <dbReference type="NCBI Taxonomy" id="665467"/>
    <lineage>
        <taxon>Bacteria</taxon>
        <taxon>Pseudomonadati</taxon>
        <taxon>Pseudomonadota</taxon>
        <taxon>Alphaproteobacteria</taxon>
        <taxon>Hyphomicrobiales</taxon>
        <taxon>Kaistiaceae</taxon>
        <taxon>Bauldia</taxon>
    </lineage>
</organism>
<evidence type="ECO:0000313" key="3">
    <source>
        <dbReference type="Proteomes" id="UP000199071"/>
    </source>
</evidence>
<feature type="domain" description="YjiS-like" evidence="1">
    <location>
        <begin position="23"/>
        <end position="42"/>
    </location>
</feature>
<keyword evidence="3" id="KW-1185">Reference proteome</keyword>
<reference evidence="2 3" key="1">
    <citation type="submission" date="2016-10" db="EMBL/GenBank/DDBJ databases">
        <authorList>
            <person name="de Groot N.N."/>
        </authorList>
    </citation>
    <scope>NUCLEOTIDE SEQUENCE [LARGE SCALE GENOMIC DNA]</scope>
    <source>
        <strain evidence="2 3">ATCC 35022</strain>
    </source>
</reference>
<dbReference type="InterPro" id="IPR009506">
    <property type="entry name" value="YjiS-like"/>
</dbReference>